<dbReference type="SUPFAM" id="SSF56801">
    <property type="entry name" value="Acetyl-CoA synthetase-like"/>
    <property type="match status" value="1"/>
</dbReference>
<dbReference type="InterPro" id="IPR000873">
    <property type="entry name" value="AMP-dep_synth/lig_dom"/>
</dbReference>
<evidence type="ECO:0000259" key="6">
    <source>
        <dbReference type="Pfam" id="PF13193"/>
    </source>
</evidence>
<proteinExistence type="inferred from homology"/>
<evidence type="ECO:0000313" key="8">
    <source>
        <dbReference type="EMBL" id="RKP20371.1"/>
    </source>
</evidence>
<dbReference type="NCBIfam" id="TIGR01217">
    <property type="entry name" value="ac_ac_CoA_syn"/>
    <property type="match status" value="1"/>
</dbReference>
<evidence type="ECO:0000259" key="5">
    <source>
        <dbReference type="Pfam" id="PF00501"/>
    </source>
</evidence>
<dbReference type="InterPro" id="IPR032387">
    <property type="entry name" value="ACAS_N"/>
</dbReference>
<dbReference type="PROSITE" id="PS00455">
    <property type="entry name" value="AMP_BINDING"/>
    <property type="match status" value="1"/>
</dbReference>
<dbReference type="EMBL" id="ML005074">
    <property type="protein sequence ID" value="RKP20371.1"/>
    <property type="molecule type" value="Genomic_DNA"/>
</dbReference>
<dbReference type="GO" id="GO:0006629">
    <property type="term" value="P:lipid metabolic process"/>
    <property type="evidence" value="ECO:0007669"/>
    <property type="project" value="InterPro"/>
</dbReference>
<keyword evidence="2 8" id="KW-0436">Ligase</keyword>
<dbReference type="InterPro" id="IPR045851">
    <property type="entry name" value="AMP-bd_C_sf"/>
</dbReference>
<dbReference type="InterPro" id="IPR042099">
    <property type="entry name" value="ANL_N_sf"/>
</dbReference>
<keyword evidence="4" id="KW-0067">ATP-binding</keyword>
<evidence type="ECO:0000256" key="2">
    <source>
        <dbReference type="ARBA" id="ARBA00022598"/>
    </source>
</evidence>
<feature type="domain" description="Acetyl-coenzyme A synthetase N-terminal" evidence="7">
    <location>
        <begin position="19"/>
        <end position="76"/>
    </location>
</feature>
<feature type="domain" description="AMP-dependent synthetase/ligase" evidence="5">
    <location>
        <begin position="83"/>
        <end position="391"/>
    </location>
</feature>
<dbReference type="GO" id="GO:0030729">
    <property type="term" value="F:acetoacetate-CoA ligase activity"/>
    <property type="evidence" value="ECO:0007669"/>
    <property type="project" value="InterPro"/>
</dbReference>
<evidence type="ECO:0000256" key="3">
    <source>
        <dbReference type="ARBA" id="ARBA00022741"/>
    </source>
</evidence>
<dbReference type="Pfam" id="PF13193">
    <property type="entry name" value="AMP-binding_C"/>
    <property type="match status" value="1"/>
</dbReference>
<accession>A0A4P9YN36</accession>
<dbReference type="AlphaFoldDB" id="A0A4P9YN36"/>
<dbReference type="InterPro" id="IPR005914">
    <property type="entry name" value="Acac_CoA_synth"/>
</dbReference>
<dbReference type="PANTHER" id="PTHR42921">
    <property type="entry name" value="ACETOACETYL-COA SYNTHETASE"/>
    <property type="match status" value="1"/>
</dbReference>
<dbReference type="InterPro" id="IPR020845">
    <property type="entry name" value="AMP-binding_CS"/>
</dbReference>
<organism evidence="8 9">
    <name type="scientific">Rozella allomycis (strain CSF55)</name>
    <dbReference type="NCBI Taxonomy" id="988480"/>
    <lineage>
        <taxon>Eukaryota</taxon>
        <taxon>Fungi</taxon>
        <taxon>Fungi incertae sedis</taxon>
        <taxon>Cryptomycota</taxon>
        <taxon>Cryptomycota incertae sedis</taxon>
        <taxon>Rozella</taxon>
    </lineage>
</organism>
<evidence type="ECO:0000256" key="4">
    <source>
        <dbReference type="ARBA" id="ARBA00022840"/>
    </source>
</evidence>
<evidence type="ECO:0000256" key="1">
    <source>
        <dbReference type="ARBA" id="ARBA00006432"/>
    </source>
</evidence>
<dbReference type="Gene3D" id="3.30.300.30">
    <property type="match status" value="1"/>
</dbReference>
<dbReference type="PANTHER" id="PTHR42921:SF1">
    <property type="entry name" value="ACETOACETYL-COA SYNTHETASE"/>
    <property type="match status" value="1"/>
</dbReference>
<sequence length="646" mass="73045">MQQFKRLISEKYRINIASYEDLYQWSVKNINLFWQEVLKFTEIIHLGKWSRAIDESVPMKDLPEWFKGATLSYAENLIHWNDNHPAIITYDELGRETKLSYSELYVEVEKTASAFKRLGLQKGDVVAGYIPNIPHAVVFMLAASSIGAIWTSTSPDFGTTGVLERFSQVQPKLLISANAVAYNDKIHDHLEKLRAAVKELPTLLKVVVVNWIPTHSFEFVDIENAISYDDFLNSNEPLKLQFESLPFNQPLFILYSSGTTGKPKCLVHSAGGTLIQHKKEHMLHGNLTRADVVFQYTTTGWMMWNWLISVLSVGATIVLYDGSPFKPHQMQMFKMIQAFKITAFGTSAKFLQTLEENKKEISKEFSLDSLRYIYSTGSPLPASTFEYVYQNIKADVLLGSITGGTDIISLFAGHNVDLPVYKGEIQCRCLGMAIEAWNTEGMKKRLSQKGKPVYGESGDLVCIKSFPSMPIFFWDDMGNEKYRKAYFDNSYGVWMHGDFIYINPDTKGLIMLGRSDGTLNPAGVRFGSAEIYSIISQFPQVEDSLVVGQKRPQDTDERVVLFLKMTQGCQLDERLINEIKLMIRNQLSPRHVPSFILPIGEIPYTTNGKKVEVAVKRIISGQKVVPSGSLANPNCLKLFEDIPVLK</sequence>
<name>A0A4P9YN36_ROZAC</name>
<dbReference type="NCBIfam" id="NF002937">
    <property type="entry name" value="PRK03584.1"/>
    <property type="match status" value="1"/>
</dbReference>
<feature type="domain" description="AMP-binding enzyme C-terminal" evidence="6">
    <location>
        <begin position="531"/>
        <end position="609"/>
    </location>
</feature>
<dbReference type="Proteomes" id="UP000281549">
    <property type="component" value="Unassembled WGS sequence"/>
</dbReference>
<dbReference type="GO" id="GO:0005524">
    <property type="term" value="F:ATP binding"/>
    <property type="evidence" value="ECO:0007669"/>
    <property type="project" value="UniProtKB-KW"/>
</dbReference>
<keyword evidence="3" id="KW-0547">Nucleotide-binding</keyword>
<dbReference type="Pfam" id="PF16177">
    <property type="entry name" value="ACAS_N"/>
    <property type="match status" value="1"/>
</dbReference>
<protein>
    <submittedName>
        <fullName evidence="8">Acetoacetate-CoA ligase</fullName>
    </submittedName>
</protein>
<dbReference type="Gene3D" id="3.40.50.12780">
    <property type="entry name" value="N-terminal domain of ligase-like"/>
    <property type="match status" value="1"/>
</dbReference>
<evidence type="ECO:0000259" key="7">
    <source>
        <dbReference type="Pfam" id="PF16177"/>
    </source>
</evidence>
<comment type="similarity">
    <text evidence="1">Belongs to the ATP-dependent AMP-binding enzyme family.</text>
</comment>
<evidence type="ECO:0000313" key="9">
    <source>
        <dbReference type="Proteomes" id="UP000281549"/>
    </source>
</evidence>
<dbReference type="InterPro" id="IPR025110">
    <property type="entry name" value="AMP-bd_C"/>
</dbReference>
<dbReference type="Pfam" id="PF00501">
    <property type="entry name" value="AMP-binding"/>
    <property type="match status" value="1"/>
</dbReference>
<reference evidence="9" key="1">
    <citation type="journal article" date="2018" name="Nat. Microbiol.">
        <title>Leveraging single-cell genomics to expand the fungal tree of life.</title>
        <authorList>
            <person name="Ahrendt S.R."/>
            <person name="Quandt C.A."/>
            <person name="Ciobanu D."/>
            <person name="Clum A."/>
            <person name="Salamov A."/>
            <person name="Andreopoulos B."/>
            <person name="Cheng J.F."/>
            <person name="Woyke T."/>
            <person name="Pelin A."/>
            <person name="Henrissat B."/>
            <person name="Reynolds N.K."/>
            <person name="Benny G.L."/>
            <person name="Smith M.E."/>
            <person name="James T.Y."/>
            <person name="Grigoriev I.V."/>
        </authorList>
    </citation>
    <scope>NUCLEOTIDE SEQUENCE [LARGE SCALE GENOMIC DNA]</scope>
    <source>
        <strain evidence="9">CSF55</strain>
    </source>
</reference>
<gene>
    <name evidence="8" type="ORF">ROZALSC1DRAFT_12793</name>
</gene>